<proteinExistence type="predicted"/>
<dbReference type="InterPro" id="IPR001024">
    <property type="entry name" value="PLAT/LH2_dom"/>
</dbReference>
<dbReference type="SMART" id="SM00537">
    <property type="entry name" value="DCX"/>
    <property type="match status" value="2"/>
</dbReference>
<dbReference type="GO" id="GO:0035556">
    <property type="term" value="P:intracellular signal transduction"/>
    <property type="evidence" value="ECO:0007669"/>
    <property type="project" value="InterPro"/>
</dbReference>
<feature type="region of interest" description="Disordered" evidence="2">
    <location>
        <begin position="2329"/>
        <end position="2354"/>
    </location>
</feature>
<dbReference type="CDD" id="cd01756">
    <property type="entry name" value="PLAT_repeat"/>
    <property type="match status" value="4"/>
</dbReference>
<feature type="region of interest" description="Disordered" evidence="2">
    <location>
        <begin position="2928"/>
        <end position="3006"/>
    </location>
</feature>
<dbReference type="PROSITE" id="PS50853">
    <property type="entry name" value="FN3"/>
    <property type="match status" value="4"/>
</dbReference>
<dbReference type="SMART" id="SM00308">
    <property type="entry name" value="LH2"/>
    <property type="match status" value="5"/>
</dbReference>
<dbReference type="InterPro" id="IPR036116">
    <property type="entry name" value="FN3_sf"/>
</dbReference>
<dbReference type="KEGG" id="spu:105447429"/>
<dbReference type="Gene3D" id="2.60.60.20">
    <property type="entry name" value="PLAT/LH2 domain"/>
    <property type="match status" value="9"/>
</dbReference>
<dbReference type="SUPFAM" id="SSF49265">
    <property type="entry name" value="Fibronectin type III"/>
    <property type="match status" value="4"/>
</dbReference>
<name>A0A7M7NMF8_STRPU</name>
<feature type="domain" description="PLAT" evidence="3">
    <location>
        <begin position="2084"/>
        <end position="2202"/>
    </location>
</feature>
<feature type="domain" description="PLAT" evidence="3">
    <location>
        <begin position="1271"/>
        <end position="1391"/>
    </location>
</feature>
<dbReference type="OrthoDB" id="5322100at2759"/>
<feature type="domain" description="Fibronectin type-III" evidence="5">
    <location>
        <begin position="1672"/>
        <end position="1761"/>
    </location>
</feature>
<feature type="region of interest" description="Disordered" evidence="2">
    <location>
        <begin position="1914"/>
        <end position="1961"/>
    </location>
</feature>
<dbReference type="Pfam" id="PF01477">
    <property type="entry name" value="PLAT"/>
    <property type="match status" value="11"/>
</dbReference>
<dbReference type="InParanoid" id="A0A7M7NMF8"/>
<dbReference type="CDD" id="cd23312">
    <property type="entry name" value="beta-trefoil_FGF_RP1"/>
    <property type="match status" value="2"/>
</dbReference>
<feature type="domain" description="PLAT" evidence="3">
    <location>
        <begin position="2484"/>
        <end position="2601"/>
    </location>
</feature>
<feature type="domain" description="PLAT" evidence="3">
    <location>
        <begin position="894"/>
        <end position="1006"/>
    </location>
</feature>
<dbReference type="InterPro" id="IPR003533">
    <property type="entry name" value="Doublecortin_dom"/>
</dbReference>
<evidence type="ECO:0000259" key="5">
    <source>
        <dbReference type="PROSITE" id="PS50853"/>
    </source>
</evidence>
<evidence type="ECO:0000256" key="1">
    <source>
        <dbReference type="PROSITE-ProRule" id="PRU00152"/>
    </source>
</evidence>
<evidence type="ECO:0000259" key="3">
    <source>
        <dbReference type="PROSITE" id="PS50095"/>
    </source>
</evidence>
<dbReference type="SMART" id="SM00060">
    <property type="entry name" value="FN3"/>
    <property type="match status" value="6"/>
</dbReference>
<feature type="domain" description="Fibronectin type-III" evidence="5">
    <location>
        <begin position="1490"/>
        <end position="1578"/>
    </location>
</feature>
<sequence>MNPQKGPGQGGDAKARASKAKVITFYKNDTNFSGLRLAVTKRRYPSFDALLQELTSKVSLPFAARNVFTPGGVHDVKEITDLEDGRSYVVSDKKKKPLNIDKVSKPRVWRNTKQLKLAAAQPLNYGNGSIKSYGSSSVSPPHTNGYANGAAGGEPLGNIQQRVPNTPKKIIVMINGDPQTKHMMLLNRRTAQSFEDVLADISETFKVPIKRLCTADGKKVASLSAVFQGPDLFVALPATGSFKPAPYSDSSPFKAAPSTRQTLRRKSEDIGGQPPQKIVKKSRGKWRAWIATDENPAAGTDATVSITVYGEKGKSEDIVLGSGEGRFEAGNEDEFNVQVGNIGEIYKIRISHDNQTEFAGWLCEEVRMQDTHTGEEIVFPCQRWMSRDEDDGEICRELPVMRDGEPIYPVVLYQVTMTTGNYWNASPEADVYITLYGERGDTGPRLLHRSKRKQKFEKGKTDVFSLEAVSLGTVNKIVIGHDSAEQGKGWFLDKVVVKETDGGGPEAVFPCYRWLDAGEDDGNTVRELFANNKPVSFEKEMWDQEKWKYETGCQVTLVSKVSGRALQVLTDNSVDACGDPESANKNAIYLVEKLRGNIRIFRTQGKPELYLSLENNKVSGAKKAGLQCEFKLKVQPDRSVAIESVKSPNQMLTFVQSGRPHDPRGAGLGPQKLFYCYVKGTFSDNGLVVFYTSRTQTLSIDGEDAVIATGQKTESAYWRVRRVPGQKTRMFESQTKPDQYLRIKDGKCNVTGIGDESCHFLINKFKDKGYITLQSNTLRNLSVGFLPDGSVKPTIDSGETNVRLYPEVIEFGIKKKLTTPTPPTTPKPTKMTKKLKKRKSEEKIDIVSAAKAAKKEEKKPVKTKGSKLKQVKEAAPLPAAALIEEKEKTQYEDGEWKCLVKTGSLSTKANVVLVVYGQKKVSEPFTLGKGSPKLFSPGSEDKFKVNLLGLGNMYKIRIGLDSYKASWRLDTVSLIEPSHGDKHVCKFKNRWLSLKEDDGDLWREHAIALPGKKPLPMMHYFITVATGTEPNSATEANVYINIFGEKGDTGKRLLHRSQNEDVFLQGQVDCFELEAVSIKKPTKVVIGHDGESPGEGLYLQQVTIKDKKDSKTEYIFKCDRWLDAGQDDNKIERELELTEMRTIKPHDWEVFIATGSMAEAALPSPATLVVYGDKDKTELVLEPLHGEGFLPGSAESFRVNFGDIGRLVKVRLGHEDEESSWYVKTMRMVDLNTNEEQAYEVDRWMSRSNDDRDVWRELAAVWPGQRTAPVARYYVQVFTSSEPDASTNANIYVNLIGKNHDSGKRRLVRPKTTNETPFQAGQKDGYEVEAVFLGKVLKVIVGHDGEEEGQGWCLEKVIVKESRTAKNEAIFPCEKWLDTGKDDGKIERTLVLGKPSAAPNTVTSAKASATTDIITLKWKAPSTPVTSYIVTCDPPDPKESEVTLNDPKATEVVFGDLTPGKEYTFGITAVNKKKEGEKVTVKATTKPNKVLDASLESAMTSIKVTWKSPEGQRTGYHVKISPSDAKKSSLKIKDVATTTAEFEGLTPNKEYKVQVVTVSGETESEKVTLEGRTKMPELRILPVIGHSTSSGTDHLEISWKKPDGDVTGYRAVLQPAEGDNPEMKLDGDDKTTVKFTGLSPGREYNVEVYTTHEDKESDKVSIVGRTESESNQVKDPKAESTLDTIQLTWVKPEGEVTGYRVVCQPKGGERSEVKLDGGDHETSHELSGLVAGREHEMEIYTVNGEKESEKVTIKKFTRPHFAVEPKIEETASNKLKVCWSPPSEGEHTGYRVEWKSKDGSSEEKEKKDEEKEEEEIDIDLEDPETEKAALKIQQQFKKFKMKKGPAKPDPKKKKDDKKKEKEDDKKKEKEDDKKENKEDEGSKEVGADETSLEVTGLKPSHPYDITICALAGPECSEPAKTEATTTPKNQMDEDEAARTIQKKYKNFKSKKKKKTPGPHPVVEAKLECEATTIAVSWKKPEEGTMTGYKVTCLTKEEVEKEKENKEKEGTDQSEKEKGNKDDPAANQPLGVTKQVRADVFTAKFFDLDPEMEHVVRIWTLSDGVESEVVELTDKTKPDIKETEGEWTVTVVTHEDSKPSHNALVELVVYGKDGKSDPLLLNKERKEDGCFEPGKTESFDIQVGYIGDIYKIRIGYHDNESWEGWHLKEVHMEDKHTKEKLDFAFDRWMDRGQDDQDIFRELPVKREDQEPLPVEVYYISVHTGDRWAAYTDAPLWVILHGENGDTGKRVLYHSQDKEDKFIQNQVDTFKVEAVSLGEVTTMEIGHDAKGYGAGIYLDHVTLREGEESDTAYLFPVNNWLDDHIGDKKTHRQLKPIGKQSTKESDETQDDAKPESQGNWTVFMKVSEDSPTLFKANLYLTVYDGITASRPHQIVLDDDFTPEQEIESSMKMEDIKSISKIRLEHDNAGGGQLIYIDTIRLVDKETGEELTYRFDCRLGEDEKTGASSLVKEVPTLKDGQQPLPVVEYEVKTKTKEEAGSWNNANVHIRLVGDAGDTGVRHLWKPDVENAFQQGQEDTFILEAVDVGVLQRVLLSLESDEQDDAWLPESVTVSATNSPKKYELPCNMWIGMTANASQEQELLVDANQAPAANEEGEPGSKGSWTLWLTPGSEDGMGCNSLLSMMAYGSQGTSRILPLENGVDVGPTKEEGEGEKLMYPQGITKKFDIDLGEIGSIYKIRLSLDDKDTTQPQLYLKKMKMKDKDTNREFHFFVDQWLRSTPNVEKEKKEGEEDGKEEKKEGEEDGKLGKKDGEEDGKEEKKEGEEDEKEDKRMEALYLELPTIRPDMPPDPVVKYQISVQTGEQDDGDTSSQAYVKLIGSHGDTGKRQLIWEEDVKKTFEKGTVNTFYIEAVSIGEITQCIVGHEGKEPESGWYVEKVMVREKSSESNLEGQTDDKMWSFTCQRWLAVDKEDNQTEVSLDVDPPTLPEAPPSDEVTPPDNDEPSNQEEEPAEDTPKADDEDSPKDEDKSNEEKPEEEKENKDDEENKEK</sequence>
<dbReference type="SUPFAM" id="SSF50353">
    <property type="entry name" value="Cytokine"/>
    <property type="match status" value="1"/>
</dbReference>
<dbReference type="Gene3D" id="3.10.20.230">
    <property type="entry name" value="Doublecortin domain"/>
    <property type="match status" value="2"/>
</dbReference>
<feature type="region of interest" description="Disordered" evidence="2">
    <location>
        <begin position="246"/>
        <end position="278"/>
    </location>
</feature>
<dbReference type="EnsemblMetazoa" id="XM_030982801">
    <property type="protein sequence ID" value="XP_030838661"/>
    <property type="gene ID" value="LOC105447429"/>
</dbReference>
<dbReference type="CDD" id="cd00063">
    <property type="entry name" value="FN3"/>
    <property type="match status" value="4"/>
</dbReference>
<dbReference type="InterPro" id="IPR008996">
    <property type="entry name" value="IL1/FGF"/>
</dbReference>
<dbReference type="InterPro" id="IPR003961">
    <property type="entry name" value="FN3_dom"/>
</dbReference>
<feature type="compositionally biased region" description="Basic and acidic residues" evidence="2">
    <location>
        <begin position="1784"/>
        <end position="1809"/>
    </location>
</feature>
<dbReference type="InterPro" id="IPR013783">
    <property type="entry name" value="Ig-like_fold"/>
</dbReference>
<reference evidence="7" key="1">
    <citation type="submission" date="2015-02" db="EMBL/GenBank/DDBJ databases">
        <title>Genome sequencing for Strongylocentrotus purpuratus.</title>
        <authorList>
            <person name="Murali S."/>
            <person name="Liu Y."/>
            <person name="Vee V."/>
            <person name="English A."/>
            <person name="Wang M."/>
            <person name="Skinner E."/>
            <person name="Han Y."/>
            <person name="Muzny D.M."/>
            <person name="Worley K.C."/>
            <person name="Gibbs R.A."/>
        </authorList>
    </citation>
    <scope>NUCLEOTIDE SEQUENCE</scope>
</reference>
<feature type="compositionally biased region" description="Basic and acidic residues" evidence="2">
    <location>
        <begin position="2339"/>
        <end position="2352"/>
    </location>
</feature>
<dbReference type="Gene3D" id="2.40.180.10">
    <property type="entry name" value="Catalase core domain"/>
    <property type="match status" value="3"/>
</dbReference>
<feature type="compositionally biased region" description="Acidic residues" evidence="2">
    <location>
        <begin position="1810"/>
        <end position="1824"/>
    </location>
</feature>
<dbReference type="SUPFAM" id="SSF89837">
    <property type="entry name" value="Doublecortin (DC)"/>
    <property type="match status" value="2"/>
</dbReference>
<keyword evidence="7" id="KW-1185">Reference proteome</keyword>
<accession>A0A7M7NMF8</accession>
<protein>
    <submittedName>
        <fullName evidence="6">Uncharacterized protein</fullName>
    </submittedName>
</protein>
<feature type="domain" description="Fibronectin type-III" evidence="5">
    <location>
        <begin position="1398"/>
        <end position="1489"/>
    </location>
</feature>
<dbReference type="OMA" id="MDVYQIK"/>
<feature type="domain" description="PLAT" evidence="3">
    <location>
        <begin position="1018"/>
        <end position="1136"/>
    </location>
</feature>
<evidence type="ECO:0000313" key="7">
    <source>
        <dbReference type="Proteomes" id="UP000007110"/>
    </source>
</evidence>
<feature type="domain" description="PLAT" evidence="3">
    <location>
        <begin position="1146"/>
        <end position="1259"/>
    </location>
</feature>
<evidence type="ECO:0000256" key="2">
    <source>
        <dbReference type="SAM" id="MobiDB-lite"/>
    </source>
</evidence>
<dbReference type="Proteomes" id="UP000007110">
    <property type="component" value="Unassembled WGS sequence"/>
</dbReference>
<feature type="compositionally biased region" description="Acidic residues" evidence="2">
    <location>
        <begin position="2956"/>
        <end position="2981"/>
    </location>
</feature>
<dbReference type="PANTHER" id="PTHR45901:SF7">
    <property type="entry name" value="OXYGEN-REGULATED PROTEIN 1"/>
    <property type="match status" value="1"/>
</dbReference>
<dbReference type="InterPro" id="IPR052970">
    <property type="entry name" value="Inner_ear_hair_cell_LOXHD"/>
</dbReference>
<dbReference type="Pfam" id="PF03607">
    <property type="entry name" value="DCX"/>
    <property type="match status" value="2"/>
</dbReference>
<feature type="domain" description="PLAT" evidence="3">
    <location>
        <begin position="2619"/>
        <end position="2748"/>
    </location>
</feature>
<dbReference type="Gene3D" id="2.60.40.10">
    <property type="entry name" value="Immunoglobulins"/>
    <property type="match status" value="6"/>
</dbReference>
<evidence type="ECO:0000259" key="4">
    <source>
        <dbReference type="PROSITE" id="PS50309"/>
    </source>
</evidence>
<comment type="caution">
    <text evidence="1">Lacks conserved residue(s) required for the propagation of feature annotation.</text>
</comment>
<dbReference type="RefSeq" id="XP_030838661.1">
    <property type="nucleotide sequence ID" value="XM_030982801.1"/>
</dbReference>
<dbReference type="Pfam" id="PF00041">
    <property type="entry name" value="fn3"/>
    <property type="match status" value="4"/>
</dbReference>
<evidence type="ECO:0000313" key="6">
    <source>
        <dbReference type="EnsemblMetazoa" id="XP_030838661"/>
    </source>
</evidence>
<dbReference type="SUPFAM" id="SSF49723">
    <property type="entry name" value="Lipase/lipooxygenase domain (PLAT/LH2 domain)"/>
    <property type="match status" value="12"/>
</dbReference>
<feature type="domain" description="PLAT" evidence="3">
    <location>
        <begin position="411"/>
        <end position="529"/>
    </location>
</feature>
<feature type="compositionally biased region" description="Basic and acidic residues" evidence="2">
    <location>
        <begin position="1846"/>
        <end position="1886"/>
    </location>
</feature>
<dbReference type="PANTHER" id="PTHR45901">
    <property type="entry name" value="PROTEIN CBG12474"/>
    <property type="match status" value="1"/>
</dbReference>
<feature type="domain" description="PLAT" evidence="3">
    <location>
        <begin position="2214"/>
        <end position="2333"/>
    </location>
</feature>
<dbReference type="CDD" id="cd17070">
    <property type="entry name" value="DCX2_RP_like"/>
    <property type="match status" value="1"/>
</dbReference>
<feature type="domain" description="PLAT" evidence="3">
    <location>
        <begin position="2810"/>
        <end position="2937"/>
    </location>
</feature>
<feature type="domain" description="Doublecortin" evidence="4">
    <location>
        <begin position="21"/>
        <end position="101"/>
    </location>
</feature>
<feature type="domain" description="Doublecortin" evidence="4">
    <location>
        <begin position="168"/>
        <end position="248"/>
    </location>
</feature>
<dbReference type="InterPro" id="IPR036392">
    <property type="entry name" value="PLAT/LH2_dom_sf"/>
</dbReference>
<dbReference type="PROSITE" id="PS50095">
    <property type="entry name" value="PLAT"/>
    <property type="match status" value="11"/>
</dbReference>
<feature type="region of interest" description="Disordered" evidence="2">
    <location>
        <begin position="1778"/>
        <end position="1900"/>
    </location>
</feature>
<feature type="compositionally biased region" description="Basic and acidic residues" evidence="2">
    <location>
        <begin position="1998"/>
        <end position="2023"/>
    </location>
</feature>
<feature type="compositionally biased region" description="Basic residues" evidence="2">
    <location>
        <begin position="1940"/>
        <end position="1956"/>
    </location>
</feature>
<feature type="domain" description="Fibronectin type-III" evidence="5">
    <location>
        <begin position="1581"/>
        <end position="1670"/>
    </location>
</feature>
<feature type="domain" description="PLAT" evidence="3">
    <location>
        <begin position="284"/>
        <end position="399"/>
    </location>
</feature>
<reference evidence="6" key="2">
    <citation type="submission" date="2021-01" db="UniProtKB">
        <authorList>
            <consortium name="EnsemblMetazoa"/>
        </authorList>
    </citation>
    <scope>IDENTIFICATION</scope>
</reference>
<feature type="region of interest" description="Disordered" evidence="2">
    <location>
        <begin position="2740"/>
        <end position="2788"/>
    </location>
</feature>
<dbReference type="Gene3D" id="2.80.10.50">
    <property type="match status" value="1"/>
</dbReference>
<dbReference type="PROSITE" id="PS50309">
    <property type="entry name" value="DC"/>
    <property type="match status" value="2"/>
</dbReference>
<feature type="compositionally biased region" description="Basic and acidic residues" evidence="2">
    <location>
        <begin position="2982"/>
        <end position="3006"/>
    </location>
</feature>
<dbReference type="InterPro" id="IPR036572">
    <property type="entry name" value="Doublecortin_dom_sf"/>
</dbReference>
<dbReference type="GeneID" id="105447429"/>
<feature type="region of interest" description="Disordered" evidence="2">
    <location>
        <begin position="1998"/>
        <end position="2031"/>
    </location>
</feature>
<organism evidence="6 7">
    <name type="scientific">Strongylocentrotus purpuratus</name>
    <name type="common">Purple sea urchin</name>
    <dbReference type="NCBI Taxonomy" id="7668"/>
    <lineage>
        <taxon>Eukaryota</taxon>
        <taxon>Metazoa</taxon>
        <taxon>Echinodermata</taxon>
        <taxon>Eleutherozoa</taxon>
        <taxon>Echinozoa</taxon>
        <taxon>Echinoidea</taxon>
        <taxon>Euechinoidea</taxon>
        <taxon>Echinacea</taxon>
        <taxon>Camarodonta</taxon>
        <taxon>Echinidea</taxon>
        <taxon>Strongylocentrotidae</taxon>
        <taxon>Strongylocentrotus</taxon>
    </lineage>
</organism>